<keyword evidence="1" id="KW-1133">Transmembrane helix</keyword>
<keyword evidence="1" id="KW-0472">Membrane</keyword>
<accession>A0A844KDJ3</accession>
<evidence type="ECO:0000256" key="1">
    <source>
        <dbReference type="SAM" id="Phobius"/>
    </source>
</evidence>
<dbReference type="AlphaFoldDB" id="A0A844KDJ3"/>
<feature type="transmembrane region" description="Helical" evidence="1">
    <location>
        <begin position="44"/>
        <end position="72"/>
    </location>
</feature>
<comment type="caution">
    <text evidence="2">The sequence shown here is derived from an EMBL/GenBank/DDBJ whole genome shotgun (WGS) entry which is preliminary data.</text>
</comment>
<gene>
    <name evidence="2" type="ORF">GMD21_01640</name>
</gene>
<evidence type="ECO:0000313" key="2">
    <source>
        <dbReference type="EMBL" id="MTR75407.1"/>
    </source>
</evidence>
<protein>
    <submittedName>
        <fullName evidence="2">Uncharacterized protein</fullName>
    </submittedName>
</protein>
<feature type="transmembrane region" description="Helical" evidence="1">
    <location>
        <begin position="84"/>
        <end position="101"/>
    </location>
</feature>
<reference evidence="2 3" key="1">
    <citation type="journal article" date="2019" name="Nat. Med.">
        <title>A library of human gut bacterial isolates paired with longitudinal multiomics data enables mechanistic microbiome research.</title>
        <authorList>
            <person name="Poyet M."/>
            <person name="Groussin M."/>
            <person name="Gibbons S.M."/>
            <person name="Avila-Pacheco J."/>
            <person name="Jiang X."/>
            <person name="Kearney S.M."/>
            <person name="Perrotta A.R."/>
            <person name="Berdy B."/>
            <person name="Zhao S."/>
            <person name="Lieberman T.D."/>
            <person name="Swanson P.K."/>
            <person name="Smith M."/>
            <person name="Roesemann S."/>
            <person name="Alexander J.E."/>
            <person name="Rich S.A."/>
            <person name="Livny J."/>
            <person name="Vlamakis H."/>
            <person name="Clish C."/>
            <person name="Bullock K."/>
            <person name="Deik A."/>
            <person name="Scott J."/>
            <person name="Pierce K.A."/>
            <person name="Xavier R.J."/>
            <person name="Alm E.J."/>
        </authorList>
    </citation>
    <scope>NUCLEOTIDE SEQUENCE [LARGE SCALE GENOMIC DNA]</scope>
    <source>
        <strain evidence="2 3">BIOML-A1</strain>
    </source>
</reference>
<keyword evidence="1" id="KW-0812">Transmembrane</keyword>
<evidence type="ECO:0000313" key="3">
    <source>
        <dbReference type="Proteomes" id="UP000448177"/>
    </source>
</evidence>
<sequence length="153" mass="18456">MLPNFAHAARVSDYLEYENKNAIDFVYRYEYGMEKMRRKQSWEIIKAIFVELISAIFCIIFFTVLNILIAYMEEKIGTGDWKKINLFFQNCIALYIVELFTDKISRICPFIHSLSDSLRNGIRLVLDFFRSFFHHKKFYYNKCNQDVELEERQ</sequence>
<dbReference type="Proteomes" id="UP000448177">
    <property type="component" value="Unassembled WGS sequence"/>
</dbReference>
<dbReference type="RefSeq" id="WP_173021072.1">
    <property type="nucleotide sequence ID" value="NZ_WNAF01000001.1"/>
</dbReference>
<keyword evidence="3" id="KW-1185">Reference proteome</keyword>
<organism evidence="2 3">
    <name type="scientific">Mediterraneibacter faecis</name>
    <dbReference type="NCBI Taxonomy" id="592978"/>
    <lineage>
        <taxon>Bacteria</taxon>
        <taxon>Bacillati</taxon>
        <taxon>Bacillota</taxon>
        <taxon>Clostridia</taxon>
        <taxon>Lachnospirales</taxon>
        <taxon>Lachnospiraceae</taxon>
        <taxon>Mediterraneibacter</taxon>
    </lineage>
</organism>
<dbReference type="EMBL" id="WNAF01000001">
    <property type="protein sequence ID" value="MTR75407.1"/>
    <property type="molecule type" value="Genomic_DNA"/>
</dbReference>
<proteinExistence type="predicted"/>
<name>A0A844KDJ3_9FIRM</name>